<evidence type="ECO:0000256" key="3">
    <source>
        <dbReference type="ARBA" id="ARBA00011955"/>
    </source>
</evidence>
<keyword evidence="9 12" id="KW-0460">Magnesium</keyword>
<dbReference type="GO" id="GO:0016740">
    <property type="term" value="F:transferase activity"/>
    <property type="evidence" value="ECO:0007669"/>
    <property type="project" value="UniProtKB-KW"/>
</dbReference>
<evidence type="ECO:0000256" key="11">
    <source>
        <dbReference type="ARBA" id="ARBA00048540"/>
    </source>
</evidence>
<gene>
    <name evidence="13" type="ORF">AAE039_14395</name>
</gene>
<dbReference type="EC" id="2.7.1.180" evidence="3 12"/>
<dbReference type="RefSeq" id="WP_261997793.1">
    <property type="nucleotide sequence ID" value="NZ_JBBYHY010000007.1"/>
</dbReference>
<dbReference type="InterPro" id="IPR024932">
    <property type="entry name" value="ApbE"/>
</dbReference>
<evidence type="ECO:0000256" key="6">
    <source>
        <dbReference type="ARBA" id="ARBA00022679"/>
    </source>
</evidence>
<comment type="similarity">
    <text evidence="2 12">Belongs to the ApbE family.</text>
</comment>
<evidence type="ECO:0000256" key="7">
    <source>
        <dbReference type="ARBA" id="ARBA00022723"/>
    </source>
</evidence>
<evidence type="ECO:0000256" key="5">
    <source>
        <dbReference type="ARBA" id="ARBA00022630"/>
    </source>
</evidence>
<dbReference type="PANTHER" id="PTHR30040:SF2">
    <property type="entry name" value="FAD:PROTEIN FMN TRANSFERASE"/>
    <property type="match status" value="1"/>
</dbReference>
<organism evidence="13 14">
    <name type="scientific">Stenotrophomonas bentonitica</name>
    <dbReference type="NCBI Taxonomy" id="1450134"/>
    <lineage>
        <taxon>Bacteria</taxon>
        <taxon>Pseudomonadati</taxon>
        <taxon>Pseudomonadota</taxon>
        <taxon>Gammaproteobacteria</taxon>
        <taxon>Lysobacterales</taxon>
        <taxon>Lysobacteraceae</taxon>
        <taxon>Stenotrophomonas</taxon>
    </lineage>
</organism>
<keyword evidence="7 12" id="KW-0479">Metal-binding</keyword>
<dbReference type="SUPFAM" id="SSF143631">
    <property type="entry name" value="ApbE-like"/>
    <property type="match status" value="1"/>
</dbReference>
<evidence type="ECO:0000256" key="10">
    <source>
        <dbReference type="ARBA" id="ARBA00031306"/>
    </source>
</evidence>
<evidence type="ECO:0000256" key="1">
    <source>
        <dbReference type="ARBA" id="ARBA00001946"/>
    </source>
</evidence>
<dbReference type="InterPro" id="IPR003374">
    <property type="entry name" value="ApbE-like_sf"/>
</dbReference>
<name>A0ABU9JPM4_9GAMM</name>
<dbReference type="PIRSF" id="PIRSF006268">
    <property type="entry name" value="ApbE"/>
    <property type="match status" value="1"/>
</dbReference>
<evidence type="ECO:0000256" key="12">
    <source>
        <dbReference type="PIRNR" id="PIRNR006268"/>
    </source>
</evidence>
<dbReference type="PANTHER" id="PTHR30040">
    <property type="entry name" value="THIAMINE BIOSYNTHESIS LIPOPROTEIN APBE"/>
    <property type="match status" value="1"/>
</dbReference>
<proteinExistence type="inferred from homology"/>
<reference evidence="13 14" key="1">
    <citation type="submission" date="2024-04" db="EMBL/GenBank/DDBJ databases">
        <title>Bacterial endophytes with biocontrol capabilities against important plant pathogens.</title>
        <authorList>
            <person name="Alayande K.A."/>
        </authorList>
    </citation>
    <scope>NUCLEOTIDE SEQUENCE [LARGE SCALE GENOMIC DNA]</scope>
    <source>
        <strain evidence="13 14">KV22</strain>
    </source>
</reference>
<comment type="cofactor">
    <cofactor evidence="1">
        <name>Mg(2+)</name>
        <dbReference type="ChEBI" id="CHEBI:18420"/>
    </cofactor>
</comment>
<keyword evidence="8 12" id="KW-0274">FAD</keyword>
<evidence type="ECO:0000256" key="8">
    <source>
        <dbReference type="ARBA" id="ARBA00022827"/>
    </source>
</evidence>
<keyword evidence="5 12" id="KW-0285">Flavoprotein</keyword>
<comment type="catalytic activity">
    <reaction evidence="11 12">
        <text>L-threonyl-[protein] + FAD = FMN-L-threonyl-[protein] + AMP + H(+)</text>
        <dbReference type="Rhea" id="RHEA:36847"/>
        <dbReference type="Rhea" id="RHEA-COMP:11060"/>
        <dbReference type="Rhea" id="RHEA-COMP:11061"/>
        <dbReference type="ChEBI" id="CHEBI:15378"/>
        <dbReference type="ChEBI" id="CHEBI:30013"/>
        <dbReference type="ChEBI" id="CHEBI:57692"/>
        <dbReference type="ChEBI" id="CHEBI:74257"/>
        <dbReference type="ChEBI" id="CHEBI:456215"/>
        <dbReference type="EC" id="2.7.1.180"/>
    </reaction>
</comment>
<evidence type="ECO:0000313" key="13">
    <source>
        <dbReference type="EMBL" id="MEL3954745.1"/>
    </source>
</evidence>
<dbReference type="Gene3D" id="3.10.520.10">
    <property type="entry name" value="ApbE-like domains"/>
    <property type="match status" value="1"/>
</dbReference>
<comment type="caution">
    <text evidence="13">The sequence shown here is derived from an EMBL/GenBank/DDBJ whole genome shotgun (WGS) entry which is preliminary data.</text>
</comment>
<sequence length="326" mass="34885">MNNPDFDIARLGGHTMGTTWQVKLAVARTRDLHPLHAGIQAQLDAIVAQMSTWEADSDIARFNRASAGEWQVLPPLFNTVMQCALEIAQRSGGAFDPTVGPLVALWGFGAQAQARRIPDADTLAATRARCGWERLQWQPGRLLQPGGLALDLSAIAKGFGVDQVSAWLRQNGVHAALVEVGGELHGFGHKPDGQPWRVLVESAPEEDAQATYPPRVLALTDRAVATSGDRWHHFEQGGEQFSHTLDPRIGAPVTRAAAAVTVVADSAMQADAWATALTVMGRDEGMAFARTHALAARFVGRGAHGSEESMSPAFEQLLADDRVGAA</sequence>
<keyword evidence="6 12" id="KW-0808">Transferase</keyword>
<protein>
    <recommendedName>
        <fullName evidence="4 12">FAD:protein FMN transferase</fullName>
        <ecNumber evidence="3 12">2.7.1.180</ecNumber>
    </recommendedName>
    <alternativeName>
        <fullName evidence="10 12">Flavin transferase</fullName>
    </alternativeName>
</protein>
<evidence type="ECO:0000313" key="14">
    <source>
        <dbReference type="Proteomes" id="UP001455088"/>
    </source>
</evidence>
<dbReference type="Pfam" id="PF02424">
    <property type="entry name" value="ApbE"/>
    <property type="match status" value="1"/>
</dbReference>
<evidence type="ECO:0000256" key="2">
    <source>
        <dbReference type="ARBA" id="ARBA00008282"/>
    </source>
</evidence>
<dbReference type="EMBL" id="JBBYHY010000007">
    <property type="protein sequence ID" value="MEL3954745.1"/>
    <property type="molecule type" value="Genomic_DNA"/>
</dbReference>
<keyword evidence="14" id="KW-1185">Reference proteome</keyword>
<dbReference type="Proteomes" id="UP001455088">
    <property type="component" value="Unassembled WGS sequence"/>
</dbReference>
<evidence type="ECO:0000256" key="4">
    <source>
        <dbReference type="ARBA" id="ARBA00016337"/>
    </source>
</evidence>
<accession>A0ABU9JPM4</accession>
<evidence type="ECO:0000256" key="9">
    <source>
        <dbReference type="ARBA" id="ARBA00022842"/>
    </source>
</evidence>